<keyword evidence="4" id="KW-1185">Reference proteome</keyword>
<comment type="caution">
    <text evidence="3">The sequence shown here is derived from an EMBL/GenBank/DDBJ whole genome shotgun (WGS) entry which is preliminary data.</text>
</comment>
<proteinExistence type="predicted"/>
<reference evidence="3 4" key="1">
    <citation type="journal article" date="2018" name="Nat. Ecol. Evol.">
        <title>Genomic signatures of mitonuclear coevolution across populations of Tigriopus californicus.</title>
        <authorList>
            <person name="Barreto F.S."/>
            <person name="Watson E.T."/>
            <person name="Lima T.G."/>
            <person name="Willett C.S."/>
            <person name="Edmands S."/>
            <person name="Li W."/>
            <person name="Burton R.S."/>
        </authorList>
    </citation>
    <scope>NUCLEOTIDE SEQUENCE [LARGE SCALE GENOMIC DNA]</scope>
    <source>
        <strain evidence="3 4">San Diego</strain>
    </source>
</reference>
<gene>
    <name evidence="3" type="ORF">TCAL_15126</name>
</gene>
<evidence type="ECO:0000256" key="2">
    <source>
        <dbReference type="SAM" id="Phobius"/>
    </source>
</evidence>
<sequence length="533" mass="60573">MPGGPGNPCIPCGPGEPRSPIIPVAPVSPTGPGDPGSPCAPGSPDQDHQVHRVHLELQGHQWLPAHQGIPVSLVFLAHQEAQLYQAILLLRPFHFDHPCQWLLAFLETLLVRVDQECLFHQMVQLVQVGLEALLNRLFQGLHGVLDCQVSLDFHLDQEGRLNLCRLEDPLDLEDLGVLVAPLRQFFHQHQVLHEVQSFLVALLVQFYLVLLLGLEDQVPPAFPCLHVYPSALQIQELRGLRTVLLVLLDHLLQACLVLLAGLVLQEVQEVQLDLLFLYDLFFRQIQLVQLFLLDQEGLGYHSSQGSLLVPEILEDLARQEFLETQVAQVSLWSLVRLEDLSSHQCPEDLEDQMILPFLFLLLDLPDPLDLVDPLHLDLLILLFLQCCQYFLLLHPNLGSLDDLSDLEGQAFQVLEFQAPHLVHFHHLCQEVLTILLVLEHQVVQMVPDHHSLLGVLETLVALVVLACLVWLWPWWSWHTWHTRVTRDSWKADFTRSSTLSLPTRTSARPRGAVCINLCWCFALWLSIFLFFSF</sequence>
<feature type="transmembrane region" description="Helical" evidence="2">
    <location>
        <begin position="452"/>
        <end position="472"/>
    </location>
</feature>
<keyword evidence="2" id="KW-0472">Membrane</keyword>
<accession>A0A553NUI3</accession>
<dbReference type="Proteomes" id="UP000318571">
    <property type="component" value="Chromosome 1"/>
</dbReference>
<dbReference type="AlphaFoldDB" id="A0A553NUI3"/>
<organism evidence="3 4">
    <name type="scientific">Tigriopus californicus</name>
    <name type="common">Marine copepod</name>
    <dbReference type="NCBI Taxonomy" id="6832"/>
    <lineage>
        <taxon>Eukaryota</taxon>
        <taxon>Metazoa</taxon>
        <taxon>Ecdysozoa</taxon>
        <taxon>Arthropoda</taxon>
        <taxon>Crustacea</taxon>
        <taxon>Multicrustacea</taxon>
        <taxon>Hexanauplia</taxon>
        <taxon>Copepoda</taxon>
        <taxon>Harpacticoida</taxon>
        <taxon>Harpacticidae</taxon>
        <taxon>Tigriopus</taxon>
    </lineage>
</organism>
<evidence type="ECO:0000256" key="1">
    <source>
        <dbReference type="SAM" id="MobiDB-lite"/>
    </source>
</evidence>
<feature type="region of interest" description="Disordered" evidence="1">
    <location>
        <begin position="20"/>
        <end position="48"/>
    </location>
</feature>
<evidence type="ECO:0000313" key="3">
    <source>
        <dbReference type="EMBL" id="TRY69098.1"/>
    </source>
</evidence>
<protein>
    <submittedName>
        <fullName evidence="3">Uncharacterized protein</fullName>
    </submittedName>
</protein>
<keyword evidence="2" id="KW-0812">Transmembrane</keyword>
<name>A0A553NUI3_TIGCA</name>
<feature type="transmembrane region" description="Helical" evidence="2">
    <location>
        <begin position="510"/>
        <end position="531"/>
    </location>
</feature>
<keyword evidence="2" id="KW-1133">Transmembrane helix</keyword>
<evidence type="ECO:0000313" key="4">
    <source>
        <dbReference type="Proteomes" id="UP000318571"/>
    </source>
</evidence>
<dbReference type="EMBL" id="VCGU01000010">
    <property type="protein sequence ID" value="TRY69098.1"/>
    <property type="molecule type" value="Genomic_DNA"/>
</dbReference>